<dbReference type="AlphaFoldDB" id="A0A6G1EBL5"/>
<evidence type="ECO:0000313" key="2">
    <source>
        <dbReference type="Proteomes" id="UP000479710"/>
    </source>
</evidence>
<dbReference type="Proteomes" id="UP000479710">
    <property type="component" value="Unassembled WGS sequence"/>
</dbReference>
<sequence>MEEGGDAAVCVVVRYGNENAAEYAANFPARLQRVVMLMLYDVRAGKVSIAMKDERIKLFDYHSSMARILDLHYRA</sequence>
<reference evidence="1 2" key="1">
    <citation type="submission" date="2019-11" db="EMBL/GenBank/DDBJ databases">
        <title>Whole genome sequence of Oryza granulata.</title>
        <authorList>
            <person name="Li W."/>
        </authorList>
    </citation>
    <scope>NUCLEOTIDE SEQUENCE [LARGE SCALE GENOMIC DNA]</scope>
    <source>
        <strain evidence="2">cv. Menghai</strain>
        <tissue evidence="1">Leaf</tissue>
    </source>
</reference>
<protein>
    <submittedName>
        <fullName evidence="1">Uncharacterized protein</fullName>
    </submittedName>
</protein>
<organism evidence="1 2">
    <name type="scientific">Oryza meyeriana var. granulata</name>
    <dbReference type="NCBI Taxonomy" id="110450"/>
    <lineage>
        <taxon>Eukaryota</taxon>
        <taxon>Viridiplantae</taxon>
        <taxon>Streptophyta</taxon>
        <taxon>Embryophyta</taxon>
        <taxon>Tracheophyta</taxon>
        <taxon>Spermatophyta</taxon>
        <taxon>Magnoliopsida</taxon>
        <taxon>Liliopsida</taxon>
        <taxon>Poales</taxon>
        <taxon>Poaceae</taxon>
        <taxon>BOP clade</taxon>
        <taxon>Oryzoideae</taxon>
        <taxon>Oryzeae</taxon>
        <taxon>Oryzinae</taxon>
        <taxon>Oryza</taxon>
        <taxon>Oryza meyeriana</taxon>
    </lineage>
</organism>
<dbReference type="EMBL" id="SPHZ02000004">
    <property type="protein sequence ID" value="KAF0921812.1"/>
    <property type="molecule type" value="Genomic_DNA"/>
</dbReference>
<keyword evidence="2" id="KW-1185">Reference proteome</keyword>
<name>A0A6G1EBL5_9ORYZ</name>
<gene>
    <name evidence="1" type="ORF">E2562_020106</name>
</gene>
<comment type="caution">
    <text evidence="1">The sequence shown here is derived from an EMBL/GenBank/DDBJ whole genome shotgun (WGS) entry which is preliminary data.</text>
</comment>
<accession>A0A6G1EBL5</accession>
<evidence type="ECO:0000313" key="1">
    <source>
        <dbReference type="EMBL" id="KAF0921812.1"/>
    </source>
</evidence>
<proteinExistence type="predicted"/>